<dbReference type="InterPro" id="IPR016181">
    <property type="entry name" value="Acyl_CoA_acyltransferase"/>
</dbReference>
<dbReference type="RefSeq" id="WP_249248732.1">
    <property type="nucleotide sequence ID" value="NZ_JAKIKT010000003.1"/>
</dbReference>
<organism evidence="2 3">
    <name type="scientific">Shewanella corallii</name>
    <dbReference type="NCBI Taxonomy" id="560080"/>
    <lineage>
        <taxon>Bacteria</taxon>
        <taxon>Pseudomonadati</taxon>
        <taxon>Pseudomonadota</taxon>
        <taxon>Gammaproteobacteria</taxon>
        <taxon>Alteromonadales</taxon>
        <taxon>Shewanellaceae</taxon>
        <taxon>Shewanella</taxon>
    </lineage>
</organism>
<dbReference type="Gene3D" id="3.40.630.30">
    <property type="match status" value="1"/>
</dbReference>
<proteinExistence type="predicted"/>
<evidence type="ECO:0000313" key="3">
    <source>
        <dbReference type="Proteomes" id="UP001202831"/>
    </source>
</evidence>
<accession>A0ABT0N7E4</accession>
<protein>
    <submittedName>
        <fullName evidence="2">GNAT family N-acetyltransferase</fullName>
    </submittedName>
</protein>
<reference evidence="2 3" key="1">
    <citation type="submission" date="2022-01" db="EMBL/GenBank/DDBJ databases">
        <title>Whole genome-based taxonomy of the Shewanellaceae.</title>
        <authorList>
            <person name="Martin-Rodriguez A.J."/>
        </authorList>
    </citation>
    <scope>NUCLEOTIDE SEQUENCE [LARGE SCALE GENOMIC DNA]</scope>
    <source>
        <strain evidence="2 3">DSM 21332</strain>
    </source>
</reference>
<dbReference type="Pfam" id="PF13302">
    <property type="entry name" value="Acetyltransf_3"/>
    <property type="match status" value="1"/>
</dbReference>
<dbReference type="Proteomes" id="UP001202831">
    <property type="component" value="Unassembled WGS sequence"/>
</dbReference>
<evidence type="ECO:0000259" key="1">
    <source>
        <dbReference type="PROSITE" id="PS51186"/>
    </source>
</evidence>
<evidence type="ECO:0000313" key="2">
    <source>
        <dbReference type="EMBL" id="MCL2914005.1"/>
    </source>
</evidence>
<dbReference type="PROSITE" id="PS51186">
    <property type="entry name" value="GNAT"/>
    <property type="match status" value="1"/>
</dbReference>
<gene>
    <name evidence="2" type="ORF">L2725_09415</name>
</gene>
<dbReference type="PANTHER" id="PTHR43792">
    <property type="entry name" value="GNAT FAMILY, PUTATIVE (AFU_ORTHOLOGUE AFUA_3G00765)-RELATED-RELATED"/>
    <property type="match status" value="1"/>
</dbReference>
<feature type="domain" description="N-acetyltransferase" evidence="1">
    <location>
        <begin position="8"/>
        <end position="172"/>
    </location>
</feature>
<dbReference type="PANTHER" id="PTHR43792:SF1">
    <property type="entry name" value="N-ACETYLTRANSFERASE DOMAIN-CONTAINING PROTEIN"/>
    <property type="match status" value="1"/>
</dbReference>
<dbReference type="InterPro" id="IPR000182">
    <property type="entry name" value="GNAT_dom"/>
</dbReference>
<name>A0ABT0N7E4_9GAMM</name>
<dbReference type="EMBL" id="JAKIKT010000003">
    <property type="protein sequence ID" value="MCL2914005.1"/>
    <property type="molecule type" value="Genomic_DNA"/>
</dbReference>
<dbReference type="InterPro" id="IPR051531">
    <property type="entry name" value="N-acetyltransferase"/>
</dbReference>
<sequence>MQLIGERVSLRLLQEQDLAAFAHYRSQADIARYQSWSEYTLEDAKSLYRNMGLRAFGAPGHWFQIAIIDNESGQLTGDLALHFIDGRQTEIGFTLSSDWQGQGIAREALQLMLEYLFDGMKKHRVISITDTRNSAAVHLLERLAFRREAHYVDNIFFKGEWGSEYQYAMLASEWFDKQG</sequence>
<comment type="caution">
    <text evidence="2">The sequence shown here is derived from an EMBL/GenBank/DDBJ whole genome shotgun (WGS) entry which is preliminary data.</text>
</comment>
<dbReference type="SUPFAM" id="SSF55729">
    <property type="entry name" value="Acyl-CoA N-acyltransferases (Nat)"/>
    <property type="match status" value="1"/>
</dbReference>
<keyword evidence="3" id="KW-1185">Reference proteome</keyword>